<dbReference type="NCBIfam" id="TIGR04433">
    <property type="entry name" value="UrcA_uranyl"/>
    <property type="match status" value="1"/>
</dbReference>
<protein>
    <submittedName>
        <fullName evidence="2">UrcA family protein</fullName>
    </submittedName>
</protein>
<name>A0A420EPG3_9SPHN</name>
<dbReference type="OrthoDB" id="7429105at2"/>
<sequence>MRKFTLPVFAAACFAAIATPAAAAEVTVRVDVADLDLTNPADIAVVKGRIAEATDKACRNKVGSPLFNAAAFEDCSKASTQLAFEQLEKRQALASAELKAKRT</sequence>
<reference evidence="2 3" key="1">
    <citation type="submission" date="2018-09" db="EMBL/GenBank/DDBJ databases">
        <title>Altererythrobacter spongiae sp. nov., isolated from a marine sponge.</title>
        <authorList>
            <person name="Zhuang L."/>
            <person name="Luo L."/>
        </authorList>
    </citation>
    <scope>NUCLEOTIDE SEQUENCE [LARGE SCALE GENOMIC DNA]</scope>
    <source>
        <strain evidence="2 3">HN-Y73</strain>
    </source>
</reference>
<keyword evidence="3" id="KW-1185">Reference proteome</keyword>
<comment type="caution">
    <text evidence="2">The sequence shown here is derived from an EMBL/GenBank/DDBJ whole genome shotgun (WGS) entry which is preliminary data.</text>
</comment>
<dbReference type="AlphaFoldDB" id="A0A420EPG3"/>
<evidence type="ECO:0000313" key="3">
    <source>
        <dbReference type="Proteomes" id="UP000284395"/>
    </source>
</evidence>
<evidence type="ECO:0000313" key="2">
    <source>
        <dbReference type="EMBL" id="RKF22560.1"/>
    </source>
</evidence>
<dbReference type="Proteomes" id="UP000284395">
    <property type="component" value="Unassembled WGS sequence"/>
</dbReference>
<dbReference type="RefSeq" id="WP_120323756.1">
    <property type="nucleotide sequence ID" value="NZ_RAPF01000002.1"/>
</dbReference>
<evidence type="ECO:0000256" key="1">
    <source>
        <dbReference type="SAM" id="SignalP"/>
    </source>
</evidence>
<proteinExistence type="predicted"/>
<dbReference type="InterPro" id="IPR030972">
    <property type="entry name" value="UrcA_uranyl"/>
</dbReference>
<gene>
    <name evidence="2" type="ORF">D6851_04905</name>
</gene>
<keyword evidence="1" id="KW-0732">Signal</keyword>
<feature type="chain" id="PRO_5019110327" evidence="1">
    <location>
        <begin position="24"/>
        <end position="103"/>
    </location>
</feature>
<feature type="signal peptide" evidence="1">
    <location>
        <begin position="1"/>
        <end position="23"/>
    </location>
</feature>
<organism evidence="2 3">
    <name type="scientific">Altericroceibacterium spongiae</name>
    <dbReference type="NCBI Taxonomy" id="2320269"/>
    <lineage>
        <taxon>Bacteria</taxon>
        <taxon>Pseudomonadati</taxon>
        <taxon>Pseudomonadota</taxon>
        <taxon>Alphaproteobacteria</taxon>
        <taxon>Sphingomonadales</taxon>
        <taxon>Erythrobacteraceae</taxon>
        <taxon>Altericroceibacterium</taxon>
    </lineage>
</organism>
<dbReference type="EMBL" id="RAPF01000002">
    <property type="protein sequence ID" value="RKF22560.1"/>
    <property type="molecule type" value="Genomic_DNA"/>
</dbReference>
<accession>A0A420EPG3</accession>